<accession>A0AAD5MUI2</accession>
<evidence type="ECO:0000313" key="2">
    <source>
        <dbReference type="EMBL" id="KAJ1350864.1"/>
    </source>
</evidence>
<keyword evidence="3" id="KW-1185">Reference proteome</keyword>
<sequence>MKLNDPLTNMLGEFFAFQKTPEFKPCSASMQELNKAVKEEKDNYNLKVRSRPRFSSVGNVNQEVSNNPNGEVTMRRVKRHTKDRPSSLVERIKQRLSPSRGTEAINEEEEANTTQEPRKLSVQSEKLQIIIS</sequence>
<organism evidence="2 3">
    <name type="scientific">Parelaphostrongylus tenuis</name>
    <name type="common">Meningeal worm</name>
    <dbReference type="NCBI Taxonomy" id="148309"/>
    <lineage>
        <taxon>Eukaryota</taxon>
        <taxon>Metazoa</taxon>
        <taxon>Ecdysozoa</taxon>
        <taxon>Nematoda</taxon>
        <taxon>Chromadorea</taxon>
        <taxon>Rhabditida</taxon>
        <taxon>Rhabditina</taxon>
        <taxon>Rhabditomorpha</taxon>
        <taxon>Strongyloidea</taxon>
        <taxon>Metastrongylidae</taxon>
        <taxon>Parelaphostrongylus</taxon>
    </lineage>
</organism>
<reference evidence="2" key="1">
    <citation type="submission" date="2021-06" db="EMBL/GenBank/DDBJ databases">
        <title>Parelaphostrongylus tenuis whole genome reference sequence.</title>
        <authorList>
            <person name="Garwood T.J."/>
            <person name="Larsen P.A."/>
            <person name="Fountain-Jones N.M."/>
            <person name="Garbe J.R."/>
            <person name="Macchietto M.G."/>
            <person name="Kania S.A."/>
            <person name="Gerhold R.W."/>
            <person name="Richards J.E."/>
            <person name="Wolf T.M."/>
        </authorList>
    </citation>
    <scope>NUCLEOTIDE SEQUENCE</scope>
    <source>
        <strain evidence="2">MNPRO001-30</strain>
        <tissue evidence="2">Meninges</tissue>
    </source>
</reference>
<feature type="compositionally biased region" description="Polar residues" evidence="1">
    <location>
        <begin position="121"/>
        <end position="132"/>
    </location>
</feature>
<evidence type="ECO:0000256" key="1">
    <source>
        <dbReference type="SAM" id="MobiDB-lite"/>
    </source>
</evidence>
<dbReference type="AlphaFoldDB" id="A0AAD5MUI2"/>
<dbReference type="EMBL" id="JAHQIW010000957">
    <property type="protein sequence ID" value="KAJ1350864.1"/>
    <property type="molecule type" value="Genomic_DNA"/>
</dbReference>
<gene>
    <name evidence="2" type="ORF">KIN20_006770</name>
</gene>
<dbReference type="Proteomes" id="UP001196413">
    <property type="component" value="Unassembled WGS sequence"/>
</dbReference>
<proteinExistence type="predicted"/>
<protein>
    <submittedName>
        <fullName evidence="2">Uncharacterized protein</fullName>
    </submittedName>
</protein>
<name>A0AAD5MUI2_PARTN</name>
<evidence type="ECO:0000313" key="3">
    <source>
        <dbReference type="Proteomes" id="UP001196413"/>
    </source>
</evidence>
<feature type="region of interest" description="Disordered" evidence="1">
    <location>
        <begin position="77"/>
        <end position="132"/>
    </location>
</feature>
<comment type="caution">
    <text evidence="2">The sequence shown here is derived from an EMBL/GenBank/DDBJ whole genome shotgun (WGS) entry which is preliminary data.</text>
</comment>